<keyword evidence="10" id="KW-0472">Membrane</keyword>
<evidence type="ECO:0000256" key="4">
    <source>
        <dbReference type="ARBA" id="ARBA00022723"/>
    </source>
</evidence>
<keyword evidence="4 8" id="KW-0479">Metal-binding</keyword>
<organism evidence="11 12">
    <name type="scientific">Orbilia blumenaviensis</name>
    <dbReference type="NCBI Taxonomy" id="1796055"/>
    <lineage>
        <taxon>Eukaryota</taxon>
        <taxon>Fungi</taxon>
        <taxon>Dikarya</taxon>
        <taxon>Ascomycota</taxon>
        <taxon>Pezizomycotina</taxon>
        <taxon>Orbiliomycetes</taxon>
        <taxon>Orbiliales</taxon>
        <taxon>Orbiliaceae</taxon>
        <taxon>Orbilia</taxon>
    </lineage>
</organism>
<comment type="cofactor">
    <cofactor evidence="1 8">
        <name>heme</name>
        <dbReference type="ChEBI" id="CHEBI:30413"/>
    </cofactor>
</comment>
<dbReference type="PROSITE" id="PS00086">
    <property type="entry name" value="CYTOCHROME_P450"/>
    <property type="match status" value="1"/>
</dbReference>
<dbReference type="InterPro" id="IPR050364">
    <property type="entry name" value="Cytochrome_P450_fung"/>
</dbReference>
<evidence type="ECO:0000256" key="6">
    <source>
        <dbReference type="ARBA" id="ARBA00023004"/>
    </source>
</evidence>
<dbReference type="SUPFAM" id="SSF48264">
    <property type="entry name" value="Cytochrome P450"/>
    <property type="match status" value="1"/>
</dbReference>
<evidence type="ECO:0000256" key="3">
    <source>
        <dbReference type="ARBA" id="ARBA00022617"/>
    </source>
</evidence>
<evidence type="ECO:0000313" key="11">
    <source>
        <dbReference type="EMBL" id="KAK6360169.1"/>
    </source>
</evidence>
<dbReference type="Proteomes" id="UP001373714">
    <property type="component" value="Unassembled WGS sequence"/>
</dbReference>
<dbReference type="PANTHER" id="PTHR46300">
    <property type="entry name" value="P450, PUTATIVE (EUROFUNG)-RELATED-RELATED"/>
    <property type="match status" value="1"/>
</dbReference>
<dbReference type="InterPro" id="IPR017972">
    <property type="entry name" value="Cyt_P450_CS"/>
</dbReference>
<keyword evidence="10" id="KW-0812">Transmembrane</keyword>
<evidence type="ECO:0000256" key="9">
    <source>
        <dbReference type="RuleBase" id="RU000461"/>
    </source>
</evidence>
<dbReference type="EMBL" id="JAVHNS010000003">
    <property type="protein sequence ID" value="KAK6360169.1"/>
    <property type="molecule type" value="Genomic_DNA"/>
</dbReference>
<evidence type="ECO:0000313" key="12">
    <source>
        <dbReference type="Proteomes" id="UP001373714"/>
    </source>
</evidence>
<dbReference type="CDD" id="cd11065">
    <property type="entry name" value="CYP64-like"/>
    <property type="match status" value="1"/>
</dbReference>
<keyword evidence="12" id="KW-1185">Reference proteome</keyword>
<dbReference type="InterPro" id="IPR002401">
    <property type="entry name" value="Cyt_P450_E_grp-I"/>
</dbReference>
<dbReference type="Pfam" id="PF00067">
    <property type="entry name" value="p450"/>
    <property type="match status" value="1"/>
</dbReference>
<feature type="transmembrane region" description="Helical" evidence="10">
    <location>
        <begin position="12"/>
        <end position="31"/>
    </location>
</feature>
<evidence type="ECO:0000256" key="5">
    <source>
        <dbReference type="ARBA" id="ARBA00023002"/>
    </source>
</evidence>
<keyword evidence="10" id="KW-1133">Transmembrane helix</keyword>
<dbReference type="PRINTS" id="PR00463">
    <property type="entry name" value="EP450I"/>
</dbReference>
<evidence type="ECO:0000256" key="1">
    <source>
        <dbReference type="ARBA" id="ARBA00001971"/>
    </source>
</evidence>
<keyword evidence="5 9" id="KW-0560">Oxidoreductase</keyword>
<evidence type="ECO:0000256" key="7">
    <source>
        <dbReference type="ARBA" id="ARBA00023033"/>
    </source>
</evidence>
<accession>A0AAV9VG89</accession>
<evidence type="ECO:0000256" key="10">
    <source>
        <dbReference type="SAM" id="Phobius"/>
    </source>
</evidence>
<dbReference type="PRINTS" id="PR00385">
    <property type="entry name" value="P450"/>
</dbReference>
<dbReference type="GO" id="GO:0004497">
    <property type="term" value="F:monooxygenase activity"/>
    <property type="evidence" value="ECO:0007669"/>
    <property type="project" value="UniProtKB-KW"/>
</dbReference>
<proteinExistence type="inferred from homology"/>
<gene>
    <name evidence="11" type="ORF">TWF730_006320</name>
</gene>
<comment type="caution">
    <text evidence="11">The sequence shown here is derived from an EMBL/GenBank/DDBJ whole genome shotgun (WGS) entry which is preliminary data.</text>
</comment>
<dbReference type="Gene3D" id="1.10.630.10">
    <property type="entry name" value="Cytochrome P450"/>
    <property type="match status" value="1"/>
</dbReference>
<dbReference type="GO" id="GO:0016705">
    <property type="term" value="F:oxidoreductase activity, acting on paired donors, with incorporation or reduction of molecular oxygen"/>
    <property type="evidence" value="ECO:0007669"/>
    <property type="project" value="InterPro"/>
</dbReference>
<reference evidence="11 12" key="1">
    <citation type="submission" date="2019-10" db="EMBL/GenBank/DDBJ databases">
        <authorList>
            <person name="Palmer J.M."/>
        </authorList>
    </citation>
    <scope>NUCLEOTIDE SEQUENCE [LARGE SCALE GENOMIC DNA]</scope>
    <source>
        <strain evidence="11 12">TWF730</strain>
    </source>
</reference>
<keyword evidence="6 8" id="KW-0408">Iron</keyword>
<name>A0AAV9VG89_9PEZI</name>
<dbReference type="InterPro" id="IPR036396">
    <property type="entry name" value="Cyt_P450_sf"/>
</dbReference>
<comment type="similarity">
    <text evidence="2 9">Belongs to the cytochrome P450 family.</text>
</comment>
<keyword evidence="7 9" id="KW-0503">Monooxygenase</keyword>
<dbReference type="PANTHER" id="PTHR46300:SF7">
    <property type="entry name" value="P450, PUTATIVE (EUROFUNG)-RELATED"/>
    <property type="match status" value="1"/>
</dbReference>
<dbReference type="GO" id="GO:0020037">
    <property type="term" value="F:heme binding"/>
    <property type="evidence" value="ECO:0007669"/>
    <property type="project" value="InterPro"/>
</dbReference>
<evidence type="ECO:0008006" key="13">
    <source>
        <dbReference type="Google" id="ProtNLM"/>
    </source>
</evidence>
<feature type="binding site" description="axial binding residue" evidence="8">
    <location>
        <position position="445"/>
    </location>
    <ligand>
        <name>heme</name>
        <dbReference type="ChEBI" id="CHEBI:30413"/>
    </ligand>
    <ligandPart>
        <name>Fe</name>
        <dbReference type="ChEBI" id="CHEBI:18248"/>
    </ligandPart>
</feature>
<protein>
    <recommendedName>
        <fullName evidence="13">Cytochrome P450</fullName>
    </recommendedName>
</protein>
<dbReference type="GO" id="GO:0005506">
    <property type="term" value="F:iron ion binding"/>
    <property type="evidence" value="ECO:0007669"/>
    <property type="project" value="InterPro"/>
</dbReference>
<evidence type="ECO:0000256" key="8">
    <source>
        <dbReference type="PIRSR" id="PIRSR602401-1"/>
    </source>
</evidence>
<evidence type="ECO:0000256" key="2">
    <source>
        <dbReference type="ARBA" id="ARBA00010617"/>
    </source>
</evidence>
<sequence length="538" mass="60430">MRSQMILPVSELVPPIYALYGGVFCAFVYVVRKAFFSAKKLPLPPGPKGVPILGNVADLPPKGLPEWEHWAKHKDVYGPISSVTVLGQTIILLHDIDMAIELLEKRSVKFSSRPSMVFPKMCGYEHEMGILPYDKYHRQTRKLAAGQIGSTTSIKQFHSLIELQTRRCLLQILENPDNLLESIQGQAASIILEILFGYNVSPKGRDPLVTLANRFMAEFGEAIVAGAWIVDMIPWLRFLPDWVPGTGFKKIAREYTQTYKDCMDIPYAFTENYRRYKPSYISKLLDTNPSEEEVELIKNSAASLYGGGADTTVAAIGFFFLAMSLFPDIQIKAREEIDRVTGGFASRLPNLQDRPNLPYIEAVAKETMRWIPIAPLCVPHTSDVEDEFRGYRIPKGTIVVPSIAWFSQDPNTYSEPHLFKPERFLGPNPERDPYTFCFGFGRRVCPGRRLADASVFITLAQCLAVFEIKKPIDPKTGMPIERIVGATPGLVTHPTTYHFNITPRSKTHADLVTAVEIEHPYGDIDDASLLKGNIRAYM</sequence>
<dbReference type="AlphaFoldDB" id="A0AAV9VG89"/>
<dbReference type="InterPro" id="IPR001128">
    <property type="entry name" value="Cyt_P450"/>
</dbReference>
<keyword evidence="3 8" id="KW-0349">Heme</keyword>